<gene>
    <name evidence="2" type="ORF">IEQ34_015833</name>
</gene>
<dbReference type="Proteomes" id="UP000775213">
    <property type="component" value="Unassembled WGS sequence"/>
</dbReference>
<evidence type="ECO:0000256" key="1">
    <source>
        <dbReference type="SAM" id="MobiDB-lite"/>
    </source>
</evidence>
<protein>
    <submittedName>
        <fullName evidence="2">Uncharacterized protein</fullName>
    </submittedName>
</protein>
<sequence>MGDHTSTKIPLAKENRPVVQSEGPKKAKKVAKDNDVASTITSDSLIIFRKKFHFPNDLVIKVTEKYDRACSPLLEFLTSHIDHNGIDRVFKDRYAVLSLECLFWMDKIQEARDYIYDMEVNALELKCMEEGFIRSFLKGVRLVQHKTRAEIEGLTLSQTSGDSSSDSDGNEIECELQKAFALEEDDDIEIL</sequence>
<reference evidence="2 3" key="1">
    <citation type="journal article" date="2021" name="Hortic Res">
        <title>Chromosome-scale assembly of the Dendrobium chrysotoxum genome enhances the understanding of orchid evolution.</title>
        <authorList>
            <person name="Zhang Y."/>
            <person name="Zhang G.Q."/>
            <person name="Zhang D."/>
            <person name="Liu X.D."/>
            <person name="Xu X.Y."/>
            <person name="Sun W.H."/>
            <person name="Yu X."/>
            <person name="Zhu X."/>
            <person name="Wang Z.W."/>
            <person name="Zhao X."/>
            <person name="Zhong W.Y."/>
            <person name="Chen H."/>
            <person name="Yin W.L."/>
            <person name="Huang T."/>
            <person name="Niu S.C."/>
            <person name="Liu Z.J."/>
        </authorList>
    </citation>
    <scope>NUCLEOTIDE SEQUENCE [LARGE SCALE GENOMIC DNA]</scope>
    <source>
        <strain evidence="2">Lindl</strain>
    </source>
</reference>
<feature type="compositionally biased region" description="Basic and acidic residues" evidence="1">
    <location>
        <begin position="1"/>
        <end position="16"/>
    </location>
</feature>
<proteinExistence type="predicted"/>
<evidence type="ECO:0000313" key="3">
    <source>
        <dbReference type="Proteomes" id="UP000775213"/>
    </source>
</evidence>
<dbReference type="AlphaFoldDB" id="A0AAV7GH70"/>
<dbReference type="EMBL" id="JAGFBR010000014">
    <property type="protein sequence ID" value="KAH0455801.1"/>
    <property type="molecule type" value="Genomic_DNA"/>
</dbReference>
<keyword evidence="3" id="KW-1185">Reference proteome</keyword>
<comment type="caution">
    <text evidence="2">The sequence shown here is derived from an EMBL/GenBank/DDBJ whole genome shotgun (WGS) entry which is preliminary data.</text>
</comment>
<feature type="region of interest" description="Disordered" evidence="1">
    <location>
        <begin position="1"/>
        <end position="27"/>
    </location>
</feature>
<accession>A0AAV7GH70</accession>
<evidence type="ECO:0000313" key="2">
    <source>
        <dbReference type="EMBL" id="KAH0455801.1"/>
    </source>
</evidence>
<organism evidence="2 3">
    <name type="scientific">Dendrobium chrysotoxum</name>
    <name type="common">Orchid</name>
    <dbReference type="NCBI Taxonomy" id="161865"/>
    <lineage>
        <taxon>Eukaryota</taxon>
        <taxon>Viridiplantae</taxon>
        <taxon>Streptophyta</taxon>
        <taxon>Embryophyta</taxon>
        <taxon>Tracheophyta</taxon>
        <taxon>Spermatophyta</taxon>
        <taxon>Magnoliopsida</taxon>
        <taxon>Liliopsida</taxon>
        <taxon>Asparagales</taxon>
        <taxon>Orchidaceae</taxon>
        <taxon>Epidendroideae</taxon>
        <taxon>Malaxideae</taxon>
        <taxon>Dendrobiinae</taxon>
        <taxon>Dendrobium</taxon>
    </lineage>
</organism>
<name>A0AAV7GH70_DENCH</name>